<dbReference type="FunFam" id="3.30.200.20:FF:000124">
    <property type="entry name" value="Cyclin-dependent kinase 4"/>
    <property type="match status" value="1"/>
</dbReference>
<dbReference type="Gene3D" id="1.10.510.10">
    <property type="entry name" value="Transferase(Phosphotransferase) domain 1"/>
    <property type="match status" value="1"/>
</dbReference>
<keyword evidence="8 16" id="KW-0067">ATP-binding</keyword>
<evidence type="ECO:0000256" key="12">
    <source>
        <dbReference type="ARBA" id="ARBA00042858"/>
    </source>
</evidence>
<dbReference type="PROSITE" id="PS50011">
    <property type="entry name" value="PROTEIN_KINASE_DOM"/>
    <property type="match status" value="1"/>
</dbReference>
<feature type="domain" description="Protein kinase" evidence="19">
    <location>
        <begin position="4"/>
        <end position="312"/>
    </location>
</feature>
<comment type="catalytic activity">
    <reaction evidence="15">
        <text>[DNA-directed RNA polymerase] + ATP = phospho-[DNA-directed RNA polymerase] + ADP + H(+)</text>
        <dbReference type="Rhea" id="RHEA:10216"/>
        <dbReference type="Rhea" id="RHEA-COMP:11321"/>
        <dbReference type="Rhea" id="RHEA-COMP:11322"/>
        <dbReference type="ChEBI" id="CHEBI:15378"/>
        <dbReference type="ChEBI" id="CHEBI:30616"/>
        <dbReference type="ChEBI" id="CHEBI:43176"/>
        <dbReference type="ChEBI" id="CHEBI:68546"/>
        <dbReference type="ChEBI" id="CHEBI:456216"/>
        <dbReference type="EC" id="2.7.11.23"/>
    </reaction>
</comment>
<keyword evidence="5" id="KW-0808">Transferase</keyword>
<evidence type="ECO:0000256" key="8">
    <source>
        <dbReference type="ARBA" id="ARBA00022840"/>
    </source>
</evidence>
<name>A0AAU9L6Z2_9STRA</name>
<keyword evidence="6 16" id="KW-0547">Nucleotide-binding</keyword>
<comment type="catalytic activity">
    <reaction evidence="13">
        <text>L-threonyl-[protein] + ATP = O-phospho-L-threonyl-[protein] + ADP + H(+)</text>
        <dbReference type="Rhea" id="RHEA:46608"/>
        <dbReference type="Rhea" id="RHEA-COMP:11060"/>
        <dbReference type="Rhea" id="RHEA-COMP:11605"/>
        <dbReference type="ChEBI" id="CHEBI:15378"/>
        <dbReference type="ChEBI" id="CHEBI:30013"/>
        <dbReference type="ChEBI" id="CHEBI:30616"/>
        <dbReference type="ChEBI" id="CHEBI:61977"/>
        <dbReference type="ChEBI" id="CHEBI:456216"/>
        <dbReference type="EC" id="2.7.11.22"/>
    </reaction>
</comment>
<dbReference type="SUPFAM" id="SSF56112">
    <property type="entry name" value="Protein kinase-like (PK-like)"/>
    <property type="match status" value="1"/>
</dbReference>
<dbReference type="EMBL" id="CAKKTJ010000326">
    <property type="protein sequence ID" value="CAH0480873.1"/>
    <property type="molecule type" value="Genomic_DNA"/>
</dbReference>
<evidence type="ECO:0000256" key="6">
    <source>
        <dbReference type="ARBA" id="ARBA00022741"/>
    </source>
</evidence>
<keyword evidence="4 17" id="KW-0723">Serine/threonine-protein kinase</keyword>
<dbReference type="PROSITE" id="PS00107">
    <property type="entry name" value="PROTEIN_KINASE_ATP"/>
    <property type="match status" value="1"/>
</dbReference>
<evidence type="ECO:0000256" key="1">
    <source>
        <dbReference type="ARBA" id="ARBA00006485"/>
    </source>
</evidence>
<dbReference type="FunFam" id="1.10.510.10:FF:000415">
    <property type="entry name" value="CMGC/CDK/CRK7 protein kinase, variant"/>
    <property type="match status" value="1"/>
</dbReference>
<comment type="subunit">
    <text evidence="9">May form a complex composed of at least the catalytic subunit CRK2 and a cyclin.</text>
</comment>
<sequence>MNAYEKLECIGAGTYGQVYMAKDKETGEVVAIKKIRSLNEVQGLPVTTIREIKVLKCLNHPNLVELKEVVVSSENDDDDAEFTDMEEPLDYCHGSIYLVLEYIEHDLTGLIDRQHQFNDTEIKCLMKQLLDVMEYMHSIDIIHRDIKCSNLLMTRDHLLKVADFGLARSLRGDQFFTNKVVTLWYRPPELLLGATSYDASIDMWSVGCVFAELYIGHPIFQGKTELEQITKIFDICGTPTTESWPDYKFLAHSSTFVPEKAKPKRLREYLIREATARKRILPKGALELIEALLVLDPEQRLRASDCLSAQYFNVRPYPPDDPKKLSPITNLPPSHEYQTKKIRREQAKQMNGGGANNHSNSNAGTGGGRGSRPISPPGASSGGRSRQSASKDVVDVCVKTEVKKEDSSSAAKKEATCGLSRLWKVQHISEQDGQTIVNLYQGYQVTVKGNGLSIRSALNIREKAQGSLRRKGKECATIINV</sequence>
<dbReference type="InterPro" id="IPR000719">
    <property type="entry name" value="Prot_kinase_dom"/>
</dbReference>
<evidence type="ECO:0000256" key="7">
    <source>
        <dbReference type="ARBA" id="ARBA00022777"/>
    </source>
</evidence>
<gene>
    <name evidence="20" type="ORF">PBS003_LOCUS7487</name>
</gene>
<dbReference type="Proteomes" id="UP001160483">
    <property type="component" value="Unassembled WGS sequence"/>
</dbReference>
<proteinExistence type="inferred from homology"/>
<reference evidence="20" key="1">
    <citation type="submission" date="2021-11" db="EMBL/GenBank/DDBJ databases">
        <authorList>
            <person name="Islam A."/>
            <person name="Islam S."/>
            <person name="Flora M.S."/>
            <person name="Rahman M."/>
            <person name="Ziaur R.M."/>
            <person name="Epstein J.H."/>
            <person name="Hassan M."/>
            <person name="Klassen M."/>
            <person name="Woodard K."/>
            <person name="Webb A."/>
            <person name="Webby R.J."/>
            <person name="El Zowalaty M.E."/>
        </authorList>
    </citation>
    <scope>NUCLEOTIDE SEQUENCE</scope>
    <source>
        <strain evidence="20">Pbs3</strain>
    </source>
</reference>
<evidence type="ECO:0000256" key="9">
    <source>
        <dbReference type="ARBA" id="ARBA00038543"/>
    </source>
</evidence>
<comment type="similarity">
    <text evidence="1">Belongs to the protein kinase superfamily. CMGC Ser/Thr protein kinase family. CDC2/CDKX subfamily.</text>
</comment>
<evidence type="ECO:0000256" key="14">
    <source>
        <dbReference type="ARBA" id="ARBA00048367"/>
    </source>
</evidence>
<evidence type="ECO:0000256" key="3">
    <source>
        <dbReference type="ARBA" id="ARBA00012425"/>
    </source>
</evidence>
<comment type="caution">
    <text evidence="20">The sequence shown here is derived from an EMBL/GenBank/DDBJ whole genome shotgun (WGS) entry which is preliminary data.</text>
</comment>
<dbReference type="GO" id="GO:0005634">
    <property type="term" value="C:nucleus"/>
    <property type="evidence" value="ECO:0007669"/>
    <property type="project" value="TreeGrafter"/>
</dbReference>
<evidence type="ECO:0000256" key="2">
    <source>
        <dbReference type="ARBA" id="ARBA00012409"/>
    </source>
</evidence>
<dbReference type="EC" id="2.7.11.23" evidence="2"/>
<dbReference type="GO" id="GO:0004693">
    <property type="term" value="F:cyclin-dependent protein serine/threonine kinase activity"/>
    <property type="evidence" value="ECO:0007669"/>
    <property type="project" value="UniProtKB-EC"/>
</dbReference>
<dbReference type="GO" id="GO:0005524">
    <property type="term" value="F:ATP binding"/>
    <property type="evidence" value="ECO:0007669"/>
    <property type="project" value="UniProtKB-UniRule"/>
</dbReference>
<evidence type="ECO:0000256" key="15">
    <source>
        <dbReference type="ARBA" id="ARBA00049280"/>
    </source>
</evidence>
<evidence type="ECO:0000256" key="13">
    <source>
        <dbReference type="ARBA" id="ARBA00047811"/>
    </source>
</evidence>
<keyword evidence="7" id="KW-0418">Kinase</keyword>
<dbReference type="InterPro" id="IPR011009">
    <property type="entry name" value="Kinase-like_dom_sf"/>
</dbReference>
<dbReference type="InterPro" id="IPR050108">
    <property type="entry name" value="CDK"/>
</dbReference>
<evidence type="ECO:0000256" key="11">
    <source>
        <dbReference type="ARBA" id="ARBA00041902"/>
    </source>
</evidence>
<dbReference type="InterPro" id="IPR008271">
    <property type="entry name" value="Ser/Thr_kinase_AS"/>
</dbReference>
<evidence type="ECO:0000313" key="21">
    <source>
        <dbReference type="Proteomes" id="UP001160483"/>
    </source>
</evidence>
<dbReference type="GO" id="GO:0032968">
    <property type="term" value="P:positive regulation of transcription elongation by RNA polymerase II"/>
    <property type="evidence" value="ECO:0007669"/>
    <property type="project" value="TreeGrafter"/>
</dbReference>
<protein>
    <recommendedName>
        <fullName evidence="10">Cyclin-dependent kinase 2 homolog</fullName>
        <ecNumber evidence="3">2.7.11.22</ecNumber>
        <ecNumber evidence="2">2.7.11.23</ecNumber>
    </recommendedName>
    <alternativeName>
        <fullName evidence="11">Cell division control protein 2 homolog</fullName>
    </alternativeName>
    <alternativeName>
        <fullName evidence="12">cdc2-related kinase 2</fullName>
    </alternativeName>
</protein>
<evidence type="ECO:0000256" key="17">
    <source>
        <dbReference type="RuleBase" id="RU000304"/>
    </source>
</evidence>
<evidence type="ECO:0000256" key="4">
    <source>
        <dbReference type="ARBA" id="ARBA00022527"/>
    </source>
</evidence>
<evidence type="ECO:0000313" key="20">
    <source>
        <dbReference type="EMBL" id="CAH0480873.1"/>
    </source>
</evidence>
<accession>A0AAU9L6Z2</accession>
<dbReference type="AlphaFoldDB" id="A0AAU9L6Z2"/>
<dbReference type="InterPro" id="IPR017441">
    <property type="entry name" value="Protein_kinase_ATP_BS"/>
</dbReference>
<evidence type="ECO:0000256" key="10">
    <source>
        <dbReference type="ARBA" id="ARBA00039612"/>
    </source>
</evidence>
<dbReference type="PROSITE" id="PS00108">
    <property type="entry name" value="PROTEIN_KINASE_ST"/>
    <property type="match status" value="1"/>
</dbReference>
<evidence type="ECO:0000256" key="18">
    <source>
        <dbReference type="SAM" id="MobiDB-lite"/>
    </source>
</evidence>
<dbReference type="SMART" id="SM00220">
    <property type="entry name" value="S_TKc"/>
    <property type="match status" value="1"/>
</dbReference>
<dbReference type="GO" id="GO:0000307">
    <property type="term" value="C:cyclin-dependent protein kinase holoenzyme complex"/>
    <property type="evidence" value="ECO:0007669"/>
    <property type="project" value="TreeGrafter"/>
</dbReference>
<feature type="compositionally biased region" description="Low complexity" evidence="18">
    <location>
        <begin position="371"/>
        <end position="390"/>
    </location>
</feature>
<dbReference type="Pfam" id="PF00069">
    <property type="entry name" value="Pkinase"/>
    <property type="match status" value="1"/>
</dbReference>
<dbReference type="PANTHER" id="PTHR24056">
    <property type="entry name" value="CELL DIVISION PROTEIN KINASE"/>
    <property type="match status" value="1"/>
</dbReference>
<evidence type="ECO:0000256" key="5">
    <source>
        <dbReference type="ARBA" id="ARBA00022679"/>
    </source>
</evidence>
<organism evidence="20 21">
    <name type="scientific">Peronospora belbahrii</name>
    <dbReference type="NCBI Taxonomy" id="622444"/>
    <lineage>
        <taxon>Eukaryota</taxon>
        <taxon>Sar</taxon>
        <taxon>Stramenopiles</taxon>
        <taxon>Oomycota</taxon>
        <taxon>Peronosporomycetes</taxon>
        <taxon>Peronosporales</taxon>
        <taxon>Peronosporaceae</taxon>
        <taxon>Peronospora</taxon>
    </lineage>
</organism>
<dbReference type="GO" id="GO:0008353">
    <property type="term" value="F:RNA polymerase II CTD heptapeptide repeat kinase activity"/>
    <property type="evidence" value="ECO:0007669"/>
    <property type="project" value="UniProtKB-EC"/>
</dbReference>
<dbReference type="Gene3D" id="3.30.200.20">
    <property type="entry name" value="Phosphorylase Kinase, domain 1"/>
    <property type="match status" value="1"/>
</dbReference>
<comment type="catalytic activity">
    <reaction evidence="14">
        <text>L-seryl-[protein] + ATP = O-phospho-L-seryl-[protein] + ADP + H(+)</text>
        <dbReference type="Rhea" id="RHEA:17989"/>
        <dbReference type="Rhea" id="RHEA-COMP:9863"/>
        <dbReference type="Rhea" id="RHEA-COMP:11604"/>
        <dbReference type="ChEBI" id="CHEBI:15378"/>
        <dbReference type="ChEBI" id="CHEBI:29999"/>
        <dbReference type="ChEBI" id="CHEBI:30616"/>
        <dbReference type="ChEBI" id="CHEBI:83421"/>
        <dbReference type="ChEBI" id="CHEBI:456216"/>
        <dbReference type="EC" id="2.7.11.22"/>
    </reaction>
</comment>
<feature type="binding site" evidence="16">
    <location>
        <position position="34"/>
    </location>
    <ligand>
        <name>ATP</name>
        <dbReference type="ChEBI" id="CHEBI:30616"/>
    </ligand>
</feature>
<evidence type="ECO:0000256" key="16">
    <source>
        <dbReference type="PROSITE-ProRule" id="PRU10141"/>
    </source>
</evidence>
<dbReference type="PANTHER" id="PTHR24056:SF546">
    <property type="entry name" value="CYCLIN-DEPENDENT KINASE 12"/>
    <property type="match status" value="1"/>
</dbReference>
<dbReference type="CDD" id="cd07840">
    <property type="entry name" value="STKc_CDK9_like"/>
    <property type="match status" value="1"/>
</dbReference>
<feature type="region of interest" description="Disordered" evidence="18">
    <location>
        <begin position="348"/>
        <end position="393"/>
    </location>
</feature>
<evidence type="ECO:0000259" key="19">
    <source>
        <dbReference type="PROSITE" id="PS50011"/>
    </source>
</evidence>
<dbReference type="EC" id="2.7.11.22" evidence="3"/>